<dbReference type="AlphaFoldDB" id="A0A914UQQ5"/>
<name>A0A914UQQ5_9BILA</name>
<keyword evidence="2" id="KW-1185">Reference proteome</keyword>
<evidence type="ECO:0000313" key="2">
    <source>
        <dbReference type="Proteomes" id="UP000887566"/>
    </source>
</evidence>
<feature type="region of interest" description="Disordered" evidence="1">
    <location>
        <begin position="73"/>
        <end position="94"/>
    </location>
</feature>
<protein>
    <submittedName>
        <fullName evidence="3">Uncharacterized protein</fullName>
    </submittedName>
</protein>
<evidence type="ECO:0000256" key="1">
    <source>
        <dbReference type="SAM" id="MobiDB-lite"/>
    </source>
</evidence>
<evidence type="ECO:0000313" key="3">
    <source>
        <dbReference type="WBParaSite" id="PSAMB.scaffold11854size3092.g34453.t1"/>
    </source>
</evidence>
<feature type="region of interest" description="Disordered" evidence="1">
    <location>
        <begin position="1"/>
        <end position="20"/>
    </location>
</feature>
<accession>A0A914UQQ5</accession>
<proteinExistence type="predicted"/>
<sequence>YSNTLQQSNGNLGTPSPNHRQAQCQLYTNLGVVDSTADSVDCTDEPSTCTLTLVKHDADGDELLSEHEKEMWEHQRSNGKGPSPCGNQVRLWRL</sequence>
<organism evidence="2 3">
    <name type="scientific">Plectus sambesii</name>
    <dbReference type="NCBI Taxonomy" id="2011161"/>
    <lineage>
        <taxon>Eukaryota</taxon>
        <taxon>Metazoa</taxon>
        <taxon>Ecdysozoa</taxon>
        <taxon>Nematoda</taxon>
        <taxon>Chromadorea</taxon>
        <taxon>Plectida</taxon>
        <taxon>Plectina</taxon>
        <taxon>Plectoidea</taxon>
        <taxon>Plectidae</taxon>
        <taxon>Plectus</taxon>
    </lineage>
</organism>
<dbReference type="Proteomes" id="UP000887566">
    <property type="component" value="Unplaced"/>
</dbReference>
<dbReference type="WBParaSite" id="PSAMB.scaffold11854size3092.g34453.t1">
    <property type="protein sequence ID" value="PSAMB.scaffold11854size3092.g34453.t1"/>
    <property type="gene ID" value="PSAMB.scaffold11854size3092.g34453"/>
</dbReference>
<reference evidence="3" key="1">
    <citation type="submission" date="2022-11" db="UniProtKB">
        <authorList>
            <consortium name="WormBaseParasite"/>
        </authorList>
    </citation>
    <scope>IDENTIFICATION</scope>
</reference>